<evidence type="ECO:0000313" key="2">
    <source>
        <dbReference type="Proteomes" id="UP000603545"/>
    </source>
</evidence>
<proteinExistence type="predicted"/>
<name>A0A8J6N398_9BACT</name>
<comment type="caution">
    <text evidence="1">The sequence shown here is derived from an EMBL/GenBank/DDBJ whole genome shotgun (WGS) entry which is preliminary data.</text>
</comment>
<dbReference type="EMBL" id="JACNLL010000024">
    <property type="protein sequence ID" value="MBC8198800.1"/>
    <property type="molecule type" value="Genomic_DNA"/>
</dbReference>
<reference evidence="1 2" key="1">
    <citation type="submission" date="2020-08" db="EMBL/GenBank/DDBJ databases">
        <title>Bridging the membrane lipid divide: bacteria of the FCB group superphylum have the potential to synthesize archaeal ether lipids.</title>
        <authorList>
            <person name="Villanueva L."/>
            <person name="Von Meijenfeldt F.A.B."/>
            <person name="Westbye A.B."/>
            <person name="Yadav S."/>
            <person name="Hopmans E.C."/>
            <person name="Dutilh B.E."/>
            <person name="Sinninghe Damste J.S."/>
        </authorList>
    </citation>
    <scope>NUCLEOTIDE SEQUENCE [LARGE SCALE GENOMIC DNA]</scope>
    <source>
        <strain evidence="1">NIOZ-UU82</strain>
    </source>
</reference>
<evidence type="ECO:0000313" key="1">
    <source>
        <dbReference type="EMBL" id="MBC8198800.1"/>
    </source>
</evidence>
<gene>
    <name evidence="1" type="ORF">H8E80_01960</name>
</gene>
<dbReference type="AlphaFoldDB" id="A0A8J6N398"/>
<protein>
    <submittedName>
        <fullName evidence="1">Uncharacterized protein</fullName>
    </submittedName>
</protein>
<organism evidence="1 2">
    <name type="scientific">Candidatus Desulfaltia bathyphila</name>
    <dbReference type="NCBI Taxonomy" id="2841697"/>
    <lineage>
        <taxon>Bacteria</taxon>
        <taxon>Pseudomonadati</taxon>
        <taxon>Thermodesulfobacteriota</taxon>
        <taxon>Desulfobacteria</taxon>
        <taxon>Desulfobacterales</taxon>
        <taxon>Desulfobacterales incertae sedis</taxon>
        <taxon>Candidatus Desulfaltia</taxon>
    </lineage>
</organism>
<dbReference type="InterPro" id="IPR013783">
    <property type="entry name" value="Ig-like_fold"/>
</dbReference>
<dbReference type="Proteomes" id="UP000603545">
    <property type="component" value="Unassembled WGS sequence"/>
</dbReference>
<accession>A0A8J6N398</accession>
<sequence>MRQIPPGSEGKITVKVNTGGYGGKKVRENVYIQTNDKIHPELSVTVTGCVEPQ</sequence>
<dbReference type="Gene3D" id="2.60.40.10">
    <property type="entry name" value="Immunoglobulins"/>
    <property type="match status" value="1"/>
</dbReference>